<dbReference type="Proteomes" id="UP000290189">
    <property type="component" value="Unassembled WGS sequence"/>
</dbReference>
<dbReference type="PANTHER" id="PTHR10027:SF10">
    <property type="entry name" value="SLOWPOKE 2, ISOFORM D"/>
    <property type="match status" value="1"/>
</dbReference>
<feature type="domain" description="RCK N-terminal" evidence="15">
    <location>
        <begin position="635"/>
        <end position="730"/>
    </location>
</feature>
<dbReference type="EMBL" id="CDSF01000046">
    <property type="protein sequence ID" value="CEO96037.1"/>
    <property type="molecule type" value="Genomic_DNA"/>
</dbReference>
<feature type="transmembrane region" description="Helical" evidence="12">
    <location>
        <begin position="58"/>
        <end position="79"/>
    </location>
</feature>
<sequence>MIAGEAPGGVAAAESGDDRSISSYGDDLYNGFLKIMRNEVNMYKRAVTAYESSAIRSIVDVTLAFAGITSTVLFVVSSYFPNSTIVSTIELVLAIMFAVDFCISLFARGYQFLFTKEGIVDLLSVIPLIASPGDNGFDSVVGLARSNIAVIRVFKSLKALRVLRVVRVVRVYRVIVLLRDSVQQQIAVTLVIGSAIVVMFAAIFQMLQGDITFFNSCYFIAQTMTTVGFGEVMPTNVRSRLFTVLVAIATWTLIPMQAMRTIELSRQTGNTLSQFVPSDLHQHVILILQGPFAIEEIHEFLSEFFHTFHGPSPYRVVILGRKRTLKLLTASLKTTPYADLVDLVIGSVHEDNDLHRCALSLASAVFTLPHRSCVTRQQEIDEDNESLLAAISVKNVCPNVPVYVQVNNPEVQDHILWRTVNKFPNVQLICSNQLSVALLAQSCLCPGFHVLVGNLLQSYNAPSVQQVPLTNWIDEYEWGASHSVVPTVFSQYFHGRMFRDAALMLQEKLGIIPIALTTRDQHGTLGVALNPQDRVIEAGELVYVIARSIEHSAKVATFTMPEAGEQTAIDAARTFLDRKKQTSELSKRVTSDPKRSLQSAFQMDSGTLHGLSMPAIKTDRKRNLPPIIPIDSVEFSDHIIITGFIDIRICTFLFTFRKSQQYQRGRIPIVIVPDHLPDLAIREAIGQFEDVYMVIGSLNDDDLLLRINLIAASHTIMFSNPANGVDRNLQAHATRHYEMVVDTDVAAITNLIALERFLAKRKNPNASNVMFQLQFKSNLKFLRPNLYDAHSTNGRAQAQWNAPLPLLQSDLKFSSAAADAKVHLAGTPQSMAAMCFHCPHIFHIVNALLFGTPTPGHRSWHMQVALVAVPERFGGKPFPELSRWFADVYGFICIGLFRDKKRYGSPIPYIFSNPPPDAVVSKDDHAFVLATVCDKKARAVRGGSGVEDIAVITSLFRDESTLCSSLQVLSRLPNRFSSNLVSVVVGTTTVQQGSMTDLELTRVGRRASSQDRMLRRAESYNDRRRPSKHITTKL</sequence>
<feature type="compositionally biased region" description="Basic and acidic residues" evidence="11">
    <location>
        <begin position="1008"/>
        <end position="1024"/>
    </location>
</feature>
<dbReference type="Proteomes" id="UP000039324">
    <property type="component" value="Unassembled WGS sequence"/>
</dbReference>
<evidence type="ECO:0008006" key="20">
    <source>
        <dbReference type="Google" id="ProtNLM"/>
    </source>
</evidence>
<dbReference type="GO" id="GO:0016020">
    <property type="term" value="C:membrane"/>
    <property type="evidence" value="ECO:0007669"/>
    <property type="project" value="UniProtKB-SubCell"/>
</dbReference>
<evidence type="ECO:0000313" key="19">
    <source>
        <dbReference type="Proteomes" id="UP000290189"/>
    </source>
</evidence>
<dbReference type="SUPFAM" id="SSF81324">
    <property type="entry name" value="Voltage-gated potassium channels"/>
    <property type="match status" value="1"/>
</dbReference>
<evidence type="ECO:0000259" key="14">
    <source>
        <dbReference type="Pfam" id="PF03493"/>
    </source>
</evidence>
<evidence type="ECO:0000256" key="4">
    <source>
        <dbReference type="ARBA" id="ARBA00022692"/>
    </source>
</evidence>
<evidence type="ECO:0000256" key="10">
    <source>
        <dbReference type="ARBA" id="ARBA00023303"/>
    </source>
</evidence>
<dbReference type="InterPro" id="IPR005821">
    <property type="entry name" value="Ion_trans_dom"/>
</dbReference>
<feature type="domain" description="RCK N-terminal" evidence="15">
    <location>
        <begin position="280"/>
        <end position="404"/>
    </location>
</feature>
<evidence type="ECO:0000256" key="9">
    <source>
        <dbReference type="ARBA" id="ARBA00023136"/>
    </source>
</evidence>
<evidence type="ECO:0000313" key="18">
    <source>
        <dbReference type="Proteomes" id="UP000039324"/>
    </source>
</evidence>
<evidence type="ECO:0000256" key="3">
    <source>
        <dbReference type="ARBA" id="ARBA00022538"/>
    </source>
</evidence>
<evidence type="ECO:0000256" key="11">
    <source>
        <dbReference type="SAM" id="MobiDB-lite"/>
    </source>
</evidence>
<dbReference type="AlphaFoldDB" id="A0A0G4ILR9"/>
<evidence type="ECO:0000256" key="8">
    <source>
        <dbReference type="ARBA" id="ARBA00023065"/>
    </source>
</evidence>
<feature type="transmembrane region" description="Helical" evidence="12">
    <location>
        <begin position="85"/>
        <end position="107"/>
    </location>
</feature>
<reference evidence="16 18" key="1">
    <citation type="submission" date="2015-02" db="EMBL/GenBank/DDBJ databases">
        <authorList>
            <person name="Chooi Y.-H."/>
        </authorList>
    </citation>
    <scope>NUCLEOTIDE SEQUENCE [LARGE SCALE GENOMIC DNA]</scope>
    <source>
        <strain evidence="16">E3</strain>
    </source>
</reference>
<dbReference type="Pfam" id="PF22614">
    <property type="entry name" value="Slo-like_RCK"/>
    <property type="match status" value="2"/>
</dbReference>
<keyword evidence="5" id="KW-0631">Potassium channel</keyword>
<evidence type="ECO:0000313" key="16">
    <source>
        <dbReference type="EMBL" id="CEO96037.1"/>
    </source>
</evidence>
<accession>A0A0G4ILR9</accession>
<name>A0A0G4ILR9_PLABS</name>
<organism evidence="16 18">
    <name type="scientific">Plasmodiophora brassicae</name>
    <name type="common">Clubroot disease agent</name>
    <dbReference type="NCBI Taxonomy" id="37360"/>
    <lineage>
        <taxon>Eukaryota</taxon>
        <taxon>Sar</taxon>
        <taxon>Rhizaria</taxon>
        <taxon>Endomyxa</taxon>
        <taxon>Phytomyxea</taxon>
        <taxon>Plasmodiophorida</taxon>
        <taxon>Plasmodiophoridae</taxon>
        <taxon>Plasmodiophora</taxon>
    </lineage>
</organism>
<dbReference type="Gene3D" id="3.40.50.720">
    <property type="entry name" value="NAD(P)-binding Rossmann-like Domain"/>
    <property type="match status" value="1"/>
</dbReference>
<protein>
    <recommendedName>
        <fullName evidence="20">Ion transport domain-containing protein</fullName>
    </recommendedName>
</protein>
<keyword evidence="18" id="KW-1185">Reference proteome</keyword>
<dbReference type="PANTHER" id="PTHR10027">
    <property type="entry name" value="CALCIUM-ACTIVATED POTASSIUM CHANNEL ALPHA CHAIN"/>
    <property type="match status" value="1"/>
</dbReference>
<dbReference type="InterPro" id="IPR003148">
    <property type="entry name" value="RCK_N"/>
</dbReference>
<dbReference type="InterPro" id="IPR003929">
    <property type="entry name" value="K_chnl_BK_asu"/>
</dbReference>
<evidence type="ECO:0000259" key="13">
    <source>
        <dbReference type="Pfam" id="PF00520"/>
    </source>
</evidence>
<keyword evidence="7 12" id="KW-1133">Transmembrane helix</keyword>
<evidence type="ECO:0000256" key="2">
    <source>
        <dbReference type="ARBA" id="ARBA00022448"/>
    </source>
</evidence>
<feature type="domain" description="Ion transport" evidence="13">
    <location>
        <begin position="59"/>
        <end position="254"/>
    </location>
</feature>
<evidence type="ECO:0000256" key="7">
    <source>
        <dbReference type="ARBA" id="ARBA00022989"/>
    </source>
</evidence>
<dbReference type="OrthoDB" id="10035564at2759"/>
<evidence type="ECO:0000313" key="17">
    <source>
        <dbReference type="EMBL" id="SPQ93417.1"/>
    </source>
</evidence>
<dbReference type="Pfam" id="PF03493">
    <property type="entry name" value="BK_channel_a"/>
    <property type="match status" value="1"/>
</dbReference>
<geneLocation type="mitochondrion" evidence="17"/>
<evidence type="ECO:0000256" key="1">
    <source>
        <dbReference type="ARBA" id="ARBA00004141"/>
    </source>
</evidence>
<dbReference type="Pfam" id="PF00520">
    <property type="entry name" value="Ion_trans"/>
    <property type="match status" value="1"/>
</dbReference>
<proteinExistence type="predicted"/>
<feature type="region of interest" description="Disordered" evidence="11">
    <location>
        <begin position="1002"/>
        <end position="1034"/>
    </location>
</feature>
<keyword evidence="17" id="KW-0496">Mitochondrion</keyword>
<keyword evidence="6" id="KW-0630">Potassium</keyword>
<dbReference type="GO" id="GO:0005267">
    <property type="term" value="F:potassium channel activity"/>
    <property type="evidence" value="ECO:0007669"/>
    <property type="project" value="UniProtKB-KW"/>
</dbReference>
<dbReference type="EMBL" id="OVEO01000001">
    <property type="protein sequence ID" value="SPQ93417.1"/>
    <property type="molecule type" value="Genomic_DNA"/>
</dbReference>
<gene>
    <name evidence="16" type="ORF">PBRA_004727</name>
    <name evidence="17" type="ORF">PLBR_LOCUS632</name>
</gene>
<evidence type="ECO:0000259" key="15">
    <source>
        <dbReference type="Pfam" id="PF22614"/>
    </source>
</evidence>
<keyword evidence="4 12" id="KW-0812">Transmembrane</keyword>
<feature type="domain" description="Calcium-activated potassium channel BK alpha subunit" evidence="14">
    <location>
        <begin position="427"/>
        <end position="516"/>
    </location>
</feature>
<evidence type="ECO:0000256" key="6">
    <source>
        <dbReference type="ARBA" id="ARBA00022958"/>
    </source>
</evidence>
<dbReference type="InterPro" id="IPR047871">
    <property type="entry name" value="K_chnl_Slo-like"/>
</dbReference>
<keyword evidence="2" id="KW-0813">Transport</keyword>
<feature type="transmembrane region" description="Helical" evidence="12">
    <location>
        <begin position="186"/>
        <end position="205"/>
    </location>
</feature>
<reference evidence="17 19" key="2">
    <citation type="submission" date="2018-03" db="EMBL/GenBank/DDBJ databases">
        <authorList>
            <person name="Fogelqvist J."/>
        </authorList>
    </citation>
    <scope>NUCLEOTIDE SEQUENCE [LARGE SCALE GENOMIC DNA]</scope>
</reference>
<keyword evidence="3" id="KW-0633">Potassium transport</keyword>
<feature type="compositionally biased region" description="Basic residues" evidence="11">
    <location>
        <begin position="1025"/>
        <end position="1034"/>
    </location>
</feature>
<comment type="subcellular location">
    <subcellularLocation>
        <location evidence="1">Membrane</location>
        <topology evidence="1">Multi-pass membrane protein</topology>
    </subcellularLocation>
</comment>
<keyword evidence="9 12" id="KW-0472">Membrane</keyword>
<dbReference type="Gene3D" id="1.10.287.70">
    <property type="match status" value="1"/>
</dbReference>
<dbReference type="OMA" id="NWNTGDN"/>
<keyword evidence="8" id="KW-0406">Ion transport</keyword>
<evidence type="ECO:0000256" key="5">
    <source>
        <dbReference type="ARBA" id="ARBA00022826"/>
    </source>
</evidence>
<evidence type="ECO:0000256" key="12">
    <source>
        <dbReference type="SAM" id="Phobius"/>
    </source>
</evidence>
<keyword evidence="10" id="KW-0407">Ion channel</keyword>